<protein>
    <recommendedName>
        <fullName evidence="3">Cell envelope biogenesis protein TolA</fullName>
    </recommendedName>
</protein>
<dbReference type="EMBL" id="JAAKGT010000002">
    <property type="protein sequence ID" value="NGM49313.1"/>
    <property type="molecule type" value="Genomic_DNA"/>
</dbReference>
<reference evidence="2" key="1">
    <citation type="submission" date="2020-02" db="EMBL/GenBank/DDBJ databases">
        <authorList>
            <person name="Gao J."/>
            <person name="Sun J."/>
        </authorList>
    </citation>
    <scope>NUCLEOTIDE SEQUENCE</scope>
    <source>
        <strain evidence="2">602-2</strain>
    </source>
</reference>
<evidence type="ECO:0000256" key="1">
    <source>
        <dbReference type="SAM" id="MobiDB-lite"/>
    </source>
</evidence>
<name>A0A6G4QUZ8_9CAUL</name>
<evidence type="ECO:0000313" key="2">
    <source>
        <dbReference type="EMBL" id="NGM49313.1"/>
    </source>
</evidence>
<dbReference type="AlphaFoldDB" id="A0A6G4QUZ8"/>
<organism evidence="2">
    <name type="scientific">Caulobacter sp. 602-2</name>
    <dbReference type="NCBI Taxonomy" id="2710887"/>
    <lineage>
        <taxon>Bacteria</taxon>
        <taxon>Pseudomonadati</taxon>
        <taxon>Pseudomonadota</taxon>
        <taxon>Alphaproteobacteria</taxon>
        <taxon>Caulobacterales</taxon>
        <taxon>Caulobacteraceae</taxon>
        <taxon>Caulobacter</taxon>
    </lineage>
</organism>
<proteinExistence type="predicted"/>
<evidence type="ECO:0008006" key="3">
    <source>
        <dbReference type="Google" id="ProtNLM"/>
    </source>
</evidence>
<gene>
    <name evidence="2" type="ORF">G5B46_06815</name>
</gene>
<feature type="region of interest" description="Disordered" evidence="1">
    <location>
        <begin position="76"/>
        <end position="117"/>
    </location>
</feature>
<comment type="caution">
    <text evidence="2">The sequence shown here is derived from an EMBL/GenBank/DDBJ whole genome shotgun (WGS) entry which is preliminary data.</text>
</comment>
<dbReference type="RefSeq" id="WP_165257196.1">
    <property type="nucleotide sequence ID" value="NZ_JAAKGT010000002.1"/>
</dbReference>
<sequence>MAKAPAKRRLKVYRAQFGFHDSVVAAPNQAAALAAWGTRQNLFAEGAASLVTDATVVEAALAHPGTPLRRAVGSTRGYSLEPDLPEVPEAPRAKPKLKVVEKAAPSAPRPKPDRRALDKAEKVLARINQRRIDDEADIARRRTALEAEDEASKARWREDRRKAEKAVVAARRAFTDAGGEA</sequence>
<accession>A0A6G4QUZ8</accession>